<evidence type="ECO:0000313" key="2">
    <source>
        <dbReference type="Proteomes" id="UP000662783"/>
    </source>
</evidence>
<dbReference type="InterPro" id="IPR025345">
    <property type="entry name" value="DUF4249"/>
</dbReference>
<dbReference type="PROSITE" id="PS51257">
    <property type="entry name" value="PROKAR_LIPOPROTEIN"/>
    <property type="match status" value="1"/>
</dbReference>
<dbReference type="Proteomes" id="UP000662783">
    <property type="component" value="Chromosome"/>
</dbReference>
<reference evidence="1" key="1">
    <citation type="submission" date="2021-02" db="EMBL/GenBank/DDBJ databases">
        <title>Fulvivirga sp. S481 isolated from sea water.</title>
        <authorList>
            <person name="Bae S.S."/>
            <person name="Baek K."/>
        </authorList>
    </citation>
    <scope>NUCLEOTIDE SEQUENCE</scope>
    <source>
        <strain evidence="1">S481</strain>
    </source>
</reference>
<evidence type="ECO:0000313" key="1">
    <source>
        <dbReference type="EMBL" id="QSE97624.1"/>
    </source>
</evidence>
<name>A0A974WGU9_9BACT</name>
<proteinExistence type="predicted"/>
<sequence length="281" mass="31725">MSKVITYRIITFLFIAFSISGCLPDPLPVNDVPVAQKTVVVGSQNLPDQFLVVSLTENFGALDAGPDSDLEEILNDVLITGIDVNVEVNNEEYPLNNNGFGLYIGNDVPEITGATYTLNFISPFNQLPVTASTQLPEFIGFDSLNVYVNETPFDTLISVDMRIQDPPQKNWYMINVQTFNEDFDIQERPYVELLEDSEFNGTTYNHQFVTPFQDYVTGDTVLVSMANITEEYYNFLEIRKDNRFSLLDGLGEPVNYPSNVENGIGFFHVHQSDIRLFILVE</sequence>
<dbReference type="AlphaFoldDB" id="A0A974WGU9"/>
<dbReference type="RefSeq" id="WP_205722133.1">
    <property type="nucleotide sequence ID" value="NZ_CP070608.1"/>
</dbReference>
<dbReference type="Pfam" id="PF14054">
    <property type="entry name" value="DUF4249"/>
    <property type="match status" value="1"/>
</dbReference>
<keyword evidence="2" id="KW-1185">Reference proteome</keyword>
<dbReference type="KEGG" id="fuv:JR347_00620"/>
<organism evidence="1 2">
    <name type="scientific">Fulvivirga lutea</name>
    <dbReference type="NCBI Taxonomy" id="2810512"/>
    <lineage>
        <taxon>Bacteria</taxon>
        <taxon>Pseudomonadati</taxon>
        <taxon>Bacteroidota</taxon>
        <taxon>Cytophagia</taxon>
        <taxon>Cytophagales</taxon>
        <taxon>Fulvivirgaceae</taxon>
        <taxon>Fulvivirga</taxon>
    </lineage>
</organism>
<protein>
    <submittedName>
        <fullName evidence="1">DUF4249 family protein</fullName>
    </submittedName>
</protein>
<gene>
    <name evidence="1" type="ORF">JR347_00620</name>
</gene>
<accession>A0A974WGU9</accession>
<dbReference type="EMBL" id="CP070608">
    <property type="protein sequence ID" value="QSE97624.1"/>
    <property type="molecule type" value="Genomic_DNA"/>
</dbReference>